<feature type="signal peptide" evidence="2">
    <location>
        <begin position="1"/>
        <end position="23"/>
    </location>
</feature>
<reference evidence="3 4" key="1">
    <citation type="journal article" date="2024" name="J. Plant Pathol.">
        <title>Sequence and assembly of the genome of Seiridium unicorne, isolate CBS 538.82, causal agent of cypress canker disease.</title>
        <authorList>
            <person name="Scali E."/>
            <person name="Rocca G.D."/>
            <person name="Danti R."/>
            <person name="Garbelotto M."/>
            <person name="Barberini S."/>
            <person name="Baroncelli R."/>
            <person name="Emiliani G."/>
        </authorList>
    </citation>
    <scope>NUCLEOTIDE SEQUENCE [LARGE SCALE GENOMIC DNA]</scope>
    <source>
        <strain evidence="3 4">BM-138-508</strain>
    </source>
</reference>
<dbReference type="EMBL" id="JARVKF010000052">
    <property type="protein sequence ID" value="KAK9424003.1"/>
    <property type="molecule type" value="Genomic_DNA"/>
</dbReference>
<sequence length="330" mass="35930">MLCLRRLSCSAIICCALISNTLGRSIGVPPSSEQEPAHSTIETRGTSSNSSSRATWVWETADMVNSNTKSNAFITFAKQNNVTRAYVHVDPDVAINNFKAFVTKCVNSGIVVEALMGDAIWVTQSGDDLTNRLSWVAQYQQATAGTASLQVKGLHLDVESVYNYGKKVVANIVVNIQPWVLSDWTANMATYIRGWENLTSTLKTWANTQQPPLPLAADLPFWLNTLNATKGGRLDKAIMTILDSATIMSYRNSASALMDVAGAALQMGKTLNKPVWLGVETCQSQEGNYISYYGLGKKKLTTDLASITKLMGTRNAGIAVQDNDCWAAMR</sequence>
<accession>A0ABR2VBJ0</accession>
<evidence type="ECO:0000256" key="1">
    <source>
        <dbReference type="SAM" id="MobiDB-lite"/>
    </source>
</evidence>
<evidence type="ECO:0000256" key="2">
    <source>
        <dbReference type="SAM" id="SignalP"/>
    </source>
</evidence>
<dbReference type="Proteomes" id="UP001408356">
    <property type="component" value="Unassembled WGS sequence"/>
</dbReference>
<keyword evidence="4" id="KW-1185">Reference proteome</keyword>
<proteinExistence type="predicted"/>
<gene>
    <name evidence="3" type="ORF">SUNI508_13855</name>
</gene>
<feature type="region of interest" description="Disordered" evidence="1">
    <location>
        <begin position="28"/>
        <end position="49"/>
    </location>
</feature>
<evidence type="ECO:0000313" key="3">
    <source>
        <dbReference type="EMBL" id="KAK9424003.1"/>
    </source>
</evidence>
<evidence type="ECO:0000313" key="4">
    <source>
        <dbReference type="Proteomes" id="UP001408356"/>
    </source>
</evidence>
<organism evidence="3 4">
    <name type="scientific">Seiridium unicorne</name>
    <dbReference type="NCBI Taxonomy" id="138068"/>
    <lineage>
        <taxon>Eukaryota</taxon>
        <taxon>Fungi</taxon>
        <taxon>Dikarya</taxon>
        <taxon>Ascomycota</taxon>
        <taxon>Pezizomycotina</taxon>
        <taxon>Sordariomycetes</taxon>
        <taxon>Xylariomycetidae</taxon>
        <taxon>Amphisphaeriales</taxon>
        <taxon>Sporocadaceae</taxon>
        <taxon>Seiridium</taxon>
    </lineage>
</organism>
<feature type="chain" id="PRO_5046894094" evidence="2">
    <location>
        <begin position="24"/>
        <end position="330"/>
    </location>
</feature>
<protein>
    <submittedName>
        <fullName evidence="3">Uncharacterized protein</fullName>
    </submittedName>
</protein>
<feature type="compositionally biased region" description="Polar residues" evidence="1">
    <location>
        <begin position="40"/>
        <end position="49"/>
    </location>
</feature>
<keyword evidence="2" id="KW-0732">Signal</keyword>
<name>A0ABR2VBJ0_9PEZI</name>
<comment type="caution">
    <text evidence="3">The sequence shown here is derived from an EMBL/GenBank/DDBJ whole genome shotgun (WGS) entry which is preliminary data.</text>
</comment>